<dbReference type="AlphaFoldDB" id="A0A267GLV2"/>
<gene>
    <name evidence="3" type="ORF">BOX15_Mlig002576g1</name>
</gene>
<feature type="region of interest" description="Disordered" evidence="1">
    <location>
        <begin position="93"/>
        <end position="120"/>
    </location>
</feature>
<feature type="compositionally biased region" description="Basic and acidic residues" evidence="1">
    <location>
        <begin position="95"/>
        <end position="108"/>
    </location>
</feature>
<organism evidence="3 4">
    <name type="scientific">Macrostomum lignano</name>
    <dbReference type="NCBI Taxonomy" id="282301"/>
    <lineage>
        <taxon>Eukaryota</taxon>
        <taxon>Metazoa</taxon>
        <taxon>Spiralia</taxon>
        <taxon>Lophotrochozoa</taxon>
        <taxon>Platyhelminthes</taxon>
        <taxon>Rhabditophora</taxon>
        <taxon>Macrostomorpha</taxon>
        <taxon>Macrostomida</taxon>
        <taxon>Macrostomidae</taxon>
        <taxon>Macrostomum</taxon>
    </lineage>
</organism>
<evidence type="ECO:0000256" key="2">
    <source>
        <dbReference type="SAM" id="Phobius"/>
    </source>
</evidence>
<evidence type="ECO:0000313" key="3">
    <source>
        <dbReference type="EMBL" id="PAA86259.1"/>
    </source>
</evidence>
<keyword evidence="4" id="KW-1185">Reference proteome</keyword>
<comment type="caution">
    <text evidence="3">The sequence shown here is derived from an EMBL/GenBank/DDBJ whole genome shotgun (WGS) entry which is preliminary data.</text>
</comment>
<dbReference type="Proteomes" id="UP000215902">
    <property type="component" value="Unassembled WGS sequence"/>
</dbReference>
<evidence type="ECO:0000313" key="4">
    <source>
        <dbReference type="Proteomes" id="UP000215902"/>
    </source>
</evidence>
<protein>
    <submittedName>
        <fullName evidence="3">Uncharacterized protein</fullName>
    </submittedName>
</protein>
<reference evidence="3 4" key="1">
    <citation type="submission" date="2017-06" db="EMBL/GenBank/DDBJ databases">
        <title>A platform for efficient transgenesis in Macrostomum lignano, a flatworm model organism for stem cell research.</title>
        <authorList>
            <person name="Berezikov E."/>
        </authorList>
    </citation>
    <scope>NUCLEOTIDE SEQUENCE [LARGE SCALE GENOMIC DNA]</scope>
    <source>
        <strain evidence="3">DV1</strain>
        <tissue evidence="3">Whole organism</tissue>
    </source>
</reference>
<dbReference type="EMBL" id="NIVC01000289">
    <property type="protein sequence ID" value="PAA86259.1"/>
    <property type="molecule type" value="Genomic_DNA"/>
</dbReference>
<feature type="transmembrane region" description="Helical" evidence="2">
    <location>
        <begin position="20"/>
        <end position="43"/>
    </location>
</feature>
<keyword evidence="2" id="KW-0472">Membrane</keyword>
<keyword evidence="2" id="KW-1133">Transmembrane helix</keyword>
<name>A0A267GLV2_9PLAT</name>
<accession>A0A267GLV2</accession>
<sequence length="120" mass="13948">DSKKYIAMTADDHRELTDEILLSSAVAIATIAVLFIAYNFFYLPLQTIVHERNELVASDLDTEFYLSHYTFADEVMKLHYCRSVEQLRNLHRLKRSGEDREQTKRPSDSEQYFANNAPAD</sequence>
<evidence type="ECO:0000256" key="1">
    <source>
        <dbReference type="SAM" id="MobiDB-lite"/>
    </source>
</evidence>
<feature type="non-terminal residue" evidence="3">
    <location>
        <position position="1"/>
    </location>
</feature>
<proteinExistence type="predicted"/>
<keyword evidence="2" id="KW-0812">Transmembrane</keyword>